<protein>
    <submittedName>
        <fullName evidence="2">Uncharacterized LabA/DUF88 family protein</fullName>
    </submittedName>
</protein>
<dbReference type="RefSeq" id="WP_307698078.1">
    <property type="nucleotide sequence ID" value="NZ_JAUSRU010000006.1"/>
</dbReference>
<evidence type="ECO:0000313" key="2">
    <source>
        <dbReference type="EMBL" id="MDR6430000.1"/>
    </source>
</evidence>
<dbReference type="InterPro" id="IPR021139">
    <property type="entry name" value="NYN"/>
</dbReference>
<evidence type="ECO:0000259" key="1">
    <source>
        <dbReference type="Pfam" id="PF01936"/>
    </source>
</evidence>
<organism evidence="2 3">
    <name type="scientific">Variovorax paradoxus</name>
    <dbReference type="NCBI Taxonomy" id="34073"/>
    <lineage>
        <taxon>Bacteria</taxon>
        <taxon>Pseudomonadati</taxon>
        <taxon>Pseudomonadota</taxon>
        <taxon>Betaproteobacteria</taxon>
        <taxon>Burkholderiales</taxon>
        <taxon>Comamonadaceae</taxon>
        <taxon>Variovorax</taxon>
    </lineage>
</organism>
<dbReference type="GO" id="GO:0004540">
    <property type="term" value="F:RNA nuclease activity"/>
    <property type="evidence" value="ECO:0007669"/>
    <property type="project" value="InterPro"/>
</dbReference>
<dbReference type="Proteomes" id="UP001184828">
    <property type="component" value="Unassembled WGS sequence"/>
</dbReference>
<proteinExistence type="predicted"/>
<dbReference type="EMBL" id="JAVDQZ010000013">
    <property type="protein sequence ID" value="MDR6430000.1"/>
    <property type="molecule type" value="Genomic_DNA"/>
</dbReference>
<dbReference type="CDD" id="cd18722">
    <property type="entry name" value="PIN_NicB-like"/>
    <property type="match status" value="1"/>
</dbReference>
<reference evidence="2" key="1">
    <citation type="submission" date="2023-07" db="EMBL/GenBank/DDBJ databases">
        <title>Sorghum-associated microbial communities from plants grown in Nebraska, USA.</title>
        <authorList>
            <person name="Schachtman D."/>
        </authorList>
    </citation>
    <scope>NUCLEOTIDE SEQUENCE</scope>
    <source>
        <strain evidence="2">DS2114</strain>
    </source>
</reference>
<feature type="domain" description="NYN" evidence="1">
    <location>
        <begin position="117"/>
        <end position="167"/>
    </location>
</feature>
<gene>
    <name evidence="2" type="ORF">J2738_006194</name>
</gene>
<comment type="caution">
    <text evidence="2">The sequence shown here is derived from an EMBL/GenBank/DDBJ whole genome shotgun (WGS) entry which is preliminary data.</text>
</comment>
<accession>A0AAE3Y3R2</accession>
<sequence>MEKKKTAVYIDGYNLYYGRLRGTAFKWLDLPVLFDKLLAIQDPAAAIEAVKFFSAPALARFASHGQASTDAQECYHRALQVRHPERFSITLGNHSMDPNGSLMPAFIDGQKYDRAAKVRVWRLEEKRTDVNIAMAMYRDACKGAYDQVVLCSNDSDVAPVLEALREDFPQLVIGIVSPVRPPAGPLLSRRHSNSLASQSDWVRRYILDDELSQAQLPPIVPTKKKPIRKPPHW</sequence>
<dbReference type="Pfam" id="PF01936">
    <property type="entry name" value="NYN"/>
    <property type="match status" value="1"/>
</dbReference>
<dbReference type="AlphaFoldDB" id="A0AAE3Y3R2"/>
<evidence type="ECO:0000313" key="3">
    <source>
        <dbReference type="Proteomes" id="UP001184828"/>
    </source>
</evidence>
<dbReference type="Gene3D" id="3.40.50.1010">
    <property type="entry name" value="5'-nuclease"/>
    <property type="match status" value="1"/>
</dbReference>
<name>A0AAE3Y3R2_VARPD</name>